<feature type="non-terminal residue" evidence="1">
    <location>
        <position position="1"/>
    </location>
</feature>
<dbReference type="AlphaFoldDB" id="A0A921AXL0"/>
<evidence type="ECO:0000313" key="2">
    <source>
        <dbReference type="Proteomes" id="UP000698963"/>
    </source>
</evidence>
<evidence type="ECO:0000313" key="1">
    <source>
        <dbReference type="EMBL" id="HJD97717.1"/>
    </source>
</evidence>
<dbReference type="Proteomes" id="UP000698963">
    <property type="component" value="Unassembled WGS sequence"/>
</dbReference>
<protein>
    <submittedName>
        <fullName evidence="1">Uncharacterized protein</fullName>
    </submittedName>
</protein>
<accession>A0A921AXL0</accession>
<reference evidence="1" key="2">
    <citation type="submission" date="2021-09" db="EMBL/GenBank/DDBJ databases">
        <authorList>
            <person name="Gilroy R."/>
        </authorList>
    </citation>
    <scope>NUCLEOTIDE SEQUENCE</scope>
    <source>
        <strain evidence="1">ChiGjej2B2-19336</strain>
    </source>
</reference>
<comment type="caution">
    <text evidence="1">The sequence shown here is derived from an EMBL/GenBank/DDBJ whole genome shotgun (WGS) entry which is preliminary data.</text>
</comment>
<dbReference type="EMBL" id="DYZA01000174">
    <property type="protein sequence ID" value="HJD97717.1"/>
    <property type="molecule type" value="Genomic_DNA"/>
</dbReference>
<sequence>ALPGQLPKKVRQQHAARVRELMAEKHAAFLRSQLAMPSMKVAFDNTDARHGNNEWYADCRMEESTGFPCGGHELVAARPLRVEGNMLIVRPVGGDETSQHP</sequence>
<gene>
    <name evidence="1" type="ORF">K8W16_08750</name>
</gene>
<name>A0A921AXL0_9BACT</name>
<proteinExistence type="predicted"/>
<organism evidence="1 2">
    <name type="scientific">Mailhella massiliensis</name>
    <dbReference type="NCBI Taxonomy" id="1903261"/>
    <lineage>
        <taxon>Bacteria</taxon>
        <taxon>Pseudomonadati</taxon>
        <taxon>Thermodesulfobacteriota</taxon>
        <taxon>Desulfovibrionia</taxon>
        <taxon>Desulfovibrionales</taxon>
        <taxon>Desulfovibrionaceae</taxon>
        <taxon>Mailhella</taxon>
    </lineage>
</organism>
<reference evidence="1" key="1">
    <citation type="journal article" date="2021" name="PeerJ">
        <title>Extensive microbial diversity within the chicken gut microbiome revealed by metagenomics and culture.</title>
        <authorList>
            <person name="Gilroy R."/>
            <person name="Ravi A."/>
            <person name="Getino M."/>
            <person name="Pursley I."/>
            <person name="Horton D.L."/>
            <person name="Alikhan N.F."/>
            <person name="Baker D."/>
            <person name="Gharbi K."/>
            <person name="Hall N."/>
            <person name="Watson M."/>
            <person name="Adriaenssens E.M."/>
            <person name="Foster-Nyarko E."/>
            <person name="Jarju S."/>
            <person name="Secka A."/>
            <person name="Antonio M."/>
            <person name="Oren A."/>
            <person name="Chaudhuri R.R."/>
            <person name="La Ragione R."/>
            <person name="Hildebrand F."/>
            <person name="Pallen M.J."/>
        </authorList>
    </citation>
    <scope>NUCLEOTIDE SEQUENCE</scope>
    <source>
        <strain evidence="1">ChiGjej2B2-19336</strain>
    </source>
</reference>